<dbReference type="PRINTS" id="PR00412">
    <property type="entry name" value="EPOXHYDRLASE"/>
</dbReference>
<keyword evidence="2" id="KW-0378">Hydrolase</keyword>
<proteinExistence type="predicted"/>
<dbReference type="Gene3D" id="3.40.50.1820">
    <property type="entry name" value="alpha/beta hydrolase"/>
    <property type="match status" value="1"/>
</dbReference>
<dbReference type="PRINTS" id="PR00111">
    <property type="entry name" value="ABHYDROLASE"/>
</dbReference>
<sequence length="287" mass="32823">MIRYKKMNIEGIDLFFREAGSPGMPAIVLLHGFPTSSFMFRDLIPLLADRFHVIAPDYPGYGNSSAPSPQEFSYTFEHISILVEKLLDAMGIRQMILYVHDYGGPVGFRMAIRNPRRVAGFVIQNTVVNEEGLGQPFDLFKALWADRNPRTEAAFAQVITFDFTRRQYLQGACQPYFISPDGYNMDQPLLDRPGNSSIQLELGYDYRTNVEQYPVWQQYLRRYQPPVLVAWGKNDFIFTLDGALFFNQVVSYSQTSLLCGGHFVLEEQSVQISHMIKDFFGQILAPL</sequence>
<protein>
    <submittedName>
        <fullName evidence="2">Alpha/beta fold hydrolase</fullName>
    </submittedName>
</protein>
<dbReference type="SUPFAM" id="SSF53474">
    <property type="entry name" value="alpha/beta-Hydrolases"/>
    <property type="match status" value="1"/>
</dbReference>
<evidence type="ECO:0000313" key="3">
    <source>
        <dbReference type="Proteomes" id="UP001597541"/>
    </source>
</evidence>
<name>A0ABW5P770_9BACL</name>
<dbReference type="InterPro" id="IPR000073">
    <property type="entry name" value="AB_hydrolase_1"/>
</dbReference>
<dbReference type="Pfam" id="PF00561">
    <property type="entry name" value="Abhydrolase_1"/>
    <property type="match status" value="1"/>
</dbReference>
<organism evidence="2 3">
    <name type="scientific">Paenibacillus gansuensis</name>
    <dbReference type="NCBI Taxonomy" id="306542"/>
    <lineage>
        <taxon>Bacteria</taxon>
        <taxon>Bacillati</taxon>
        <taxon>Bacillota</taxon>
        <taxon>Bacilli</taxon>
        <taxon>Bacillales</taxon>
        <taxon>Paenibacillaceae</taxon>
        <taxon>Paenibacillus</taxon>
    </lineage>
</organism>
<dbReference type="RefSeq" id="WP_377599333.1">
    <property type="nucleotide sequence ID" value="NZ_JBHUME010000002.1"/>
</dbReference>
<evidence type="ECO:0000259" key="1">
    <source>
        <dbReference type="Pfam" id="PF00561"/>
    </source>
</evidence>
<comment type="caution">
    <text evidence="2">The sequence shown here is derived from an EMBL/GenBank/DDBJ whole genome shotgun (WGS) entry which is preliminary data.</text>
</comment>
<dbReference type="EMBL" id="JBHUME010000002">
    <property type="protein sequence ID" value="MFD2611055.1"/>
    <property type="molecule type" value="Genomic_DNA"/>
</dbReference>
<gene>
    <name evidence="2" type="ORF">ACFSUF_01300</name>
</gene>
<dbReference type="InterPro" id="IPR051340">
    <property type="entry name" value="Haloalkane_dehalogenase"/>
</dbReference>
<dbReference type="PANTHER" id="PTHR42977:SF1">
    <property type="entry name" value="BLR6576 PROTEIN"/>
    <property type="match status" value="1"/>
</dbReference>
<feature type="domain" description="AB hydrolase-1" evidence="1">
    <location>
        <begin position="25"/>
        <end position="267"/>
    </location>
</feature>
<accession>A0ABW5P770</accession>
<dbReference type="PANTHER" id="PTHR42977">
    <property type="entry name" value="HYDROLASE-RELATED"/>
    <property type="match status" value="1"/>
</dbReference>
<evidence type="ECO:0000313" key="2">
    <source>
        <dbReference type="EMBL" id="MFD2611055.1"/>
    </source>
</evidence>
<dbReference type="InterPro" id="IPR029058">
    <property type="entry name" value="AB_hydrolase_fold"/>
</dbReference>
<reference evidence="3" key="1">
    <citation type="journal article" date="2019" name="Int. J. Syst. Evol. Microbiol.">
        <title>The Global Catalogue of Microorganisms (GCM) 10K type strain sequencing project: providing services to taxonomists for standard genome sequencing and annotation.</title>
        <authorList>
            <consortium name="The Broad Institute Genomics Platform"/>
            <consortium name="The Broad Institute Genome Sequencing Center for Infectious Disease"/>
            <person name="Wu L."/>
            <person name="Ma J."/>
        </authorList>
    </citation>
    <scope>NUCLEOTIDE SEQUENCE [LARGE SCALE GENOMIC DNA]</scope>
    <source>
        <strain evidence="3">KCTC 3950</strain>
    </source>
</reference>
<dbReference type="InterPro" id="IPR000639">
    <property type="entry name" value="Epox_hydrolase-like"/>
</dbReference>
<keyword evidence="3" id="KW-1185">Reference proteome</keyword>
<dbReference type="GO" id="GO:0016787">
    <property type="term" value="F:hydrolase activity"/>
    <property type="evidence" value="ECO:0007669"/>
    <property type="project" value="UniProtKB-KW"/>
</dbReference>
<dbReference type="Proteomes" id="UP001597541">
    <property type="component" value="Unassembled WGS sequence"/>
</dbReference>